<name>A0A6N3BYD5_9FIRM</name>
<evidence type="ECO:0000256" key="2">
    <source>
        <dbReference type="PIRSR" id="PIRSR005962-1"/>
    </source>
</evidence>
<proteinExistence type="predicted"/>
<keyword evidence="2" id="KW-0479">Metal-binding</keyword>
<evidence type="ECO:0000256" key="1">
    <source>
        <dbReference type="ARBA" id="ARBA00022801"/>
    </source>
</evidence>
<dbReference type="Pfam" id="PF07687">
    <property type="entry name" value="M20_dimer"/>
    <property type="match status" value="1"/>
</dbReference>
<comment type="cofactor">
    <cofactor evidence="2">
        <name>Mn(2+)</name>
        <dbReference type="ChEBI" id="CHEBI:29035"/>
    </cofactor>
    <text evidence="2">The Mn(2+) ion enhances activity.</text>
</comment>
<dbReference type="GO" id="GO:0050118">
    <property type="term" value="F:N-acetyldiaminopimelate deacetylase activity"/>
    <property type="evidence" value="ECO:0007669"/>
    <property type="project" value="UniProtKB-ARBA"/>
</dbReference>
<dbReference type="SUPFAM" id="SSF53187">
    <property type="entry name" value="Zn-dependent exopeptidases"/>
    <property type="match status" value="1"/>
</dbReference>
<feature type="binding site" evidence="2">
    <location>
        <position position="136"/>
    </location>
    <ligand>
        <name>Mn(2+)</name>
        <dbReference type="ChEBI" id="CHEBI:29035"/>
        <label>2</label>
    </ligand>
</feature>
<protein>
    <submittedName>
        <fullName evidence="4">N-acyl-L-amino acid amidohydrolase</fullName>
        <ecNumber evidence="4">3.5.1.14</ecNumber>
    </submittedName>
</protein>
<sequence>MNKFLKRAQELEASMKSDRRYLHQNAEVGFDLPITTKYVMDRLQEIGLEPKEICKSGVTALIEGKKPGKTYLLRADMDALSMNEENVLEFSSKTNAAHNCGHDMHTAILLGAAQILKENVDELEGNVRLMFQPNEEAFLGSKAMIEAGVLDDVDVASCMHMMLDYDASNYACAPGFFSSSCDGFKITVNGKGCHGAMPHLGIDPINVGMSICTAFQQLVSRETPPKETASLTFGQFSGGNTPNIVPDKVVIQGTLRTYNAELRAKLVNRMQTIVKSAGEMYGTTVEYEVLSDVPSIYVNPEMLEEVKTYLSEIEGLTLANDNFRITPSDDMAFISEKVPTVYLLLQARVKDNPYPHHNPKVLFDESAMTWGAAMHAQCAFEWLRNHK</sequence>
<dbReference type="FunFam" id="3.30.70.360:FF:000001">
    <property type="entry name" value="N-acetyldiaminopimelate deacetylase"/>
    <property type="match status" value="1"/>
</dbReference>
<dbReference type="GO" id="GO:0004046">
    <property type="term" value="F:aminoacylase activity"/>
    <property type="evidence" value="ECO:0007669"/>
    <property type="project" value="UniProtKB-EC"/>
</dbReference>
<dbReference type="NCBIfam" id="TIGR01891">
    <property type="entry name" value="amidohydrolases"/>
    <property type="match status" value="1"/>
</dbReference>
<dbReference type="SUPFAM" id="SSF55031">
    <property type="entry name" value="Bacterial exopeptidase dimerisation domain"/>
    <property type="match status" value="1"/>
</dbReference>
<dbReference type="InterPro" id="IPR002933">
    <property type="entry name" value="Peptidase_M20"/>
</dbReference>
<reference evidence="4" key="1">
    <citation type="submission" date="2019-11" db="EMBL/GenBank/DDBJ databases">
        <authorList>
            <person name="Feng L."/>
        </authorList>
    </citation>
    <scope>NUCLEOTIDE SEQUENCE</scope>
    <source>
        <strain evidence="4">IbartlettiiLFYP30</strain>
    </source>
</reference>
<keyword evidence="2" id="KW-0464">Manganese</keyword>
<gene>
    <name evidence="4" type="primary">amaA_3</name>
    <name evidence="4" type="ORF">IBLFYP30_01677</name>
</gene>
<dbReference type="GO" id="GO:0019877">
    <property type="term" value="P:diaminopimelate biosynthetic process"/>
    <property type="evidence" value="ECO:0007669"/>
    <property type="project" value="UniProtKB-ARBA"/>
</dbReference>
<dbReference type="AlphaFoldDB" id="A0A6N3BYD5"/>
<feature type="domain" description="Peptidase M20 dimerisation" evidence="3">
    <location>
        <begin position="183"/>
        <end position="278"/>
    </location>
</feature>
<dbReference type="Gene3D" id="3.40.630.10">
    <property type="entry name" value="Zn peptidases"/>
    <property type="match status" value="1"/>
</dbReference>
<dbReference type="Gene3D" id="3.30.70.360">
    <property type="match status" value="1"/>
</dbReference>
<dbReference type="RefSeq" id="WP_156530837.1">
    <property type="nucleotide sequence ID" value="NZ_CACRUE010000026.1"/>
</dbReference>
<feature type="binding site" evidence="2">
    <location>
        <position position="102"/>
    </location>
    <ligand>
        <name>Mn(2+)</name>
        <dbReference type="ChEBI" id="CHEBI:29035"/>
        <label>2</label>
    </ligand>
</feature>
<dbReference type="PANTHER" id="PTHR11014:SF63">
    <property type="entry name" value="METALLOPEPTIDASE, PUTATIVE (AFU_ORTHOLOGUE AFUA_6G09600)-RELATED"/>
    <property type="match status" value="1"/>
</dbReference>
<dbReference type="CDD" id="cd03886">
    <property type="entry name" value="M20_Acy1"/>
    <property type="match status" value="1"/>
</dbReference>
<feature type="binding site" evidence="2">
    <location>
        <position position="100"/>
    </location>
    <ligand>
        <name>Mn(2+)</name>
        <dbReference type="ChEBI" id="CHEBI:29035"/>
        <label>2</label>
    </ligand>
</feature>
<dbReference type="PIRSF" id="PIRSF005962">
    <property type="entry name" value="Pept_M20D_amidohydro"/>
    <property type="match status" value="1"/>
</dbReference>
<dbReference type="InterPro" id="IPR036264">
    <property type="entry name" value="Bact_exopeptidase_dim_dom"/>
</dbReference>
<evidence type="ECO:0000259" key="3">
    <source>
        <dbReference type="Pfam" id="PF07687"/>
    </source>
</evidence>
<dbReference type="InterPro" id="IPR011650">
    <property type="entry name" value="Peptidase_M20_dimer"/>
</dbReference>
<accession>A0A6N3BYD5</accession>
<dbReference type="EMBL" id="CACRUE010000026">
    <property type="protein sequence ID" value="VYU07729.1"/>
    <property type="molecule type" value="Genomic_DNA"/>
</dbReference>
<feature type="binding site" evidence="2">
    <location>
        <position position="357"/>
    </location>
    <ligand>
        <name>Mn(2+)</name>
        <dbReference type="ChEBI" id="CHEBI:29035"/>
        <label>2</label>
    </ligand>
</feature>
<dbReference type="InterPro" id="IPR017439">
    <property type="entry name" value="Amidohydrolase"/>
</dbReference>
<evidence type="ECO:0000313" key="4">
    <source>
        <dbReference type="EMBL" id="VYU07729.1"/>
    </source>
</evidence>
<dbReference type="GO" id="GO:0046872">
    <property type="term" value="F:metal ion binding"/>
    <property type="evidence" value="ECO:0007669"/>
    <property type="project" value="UniProtKB-KW"/>
</dbReference>
<dbReference type="Pfam" id="PF01546">
    <property type="entry name" value="Peptidase_M20"/>
    <property type="match status" value="1"/>
</dbReference>
<organism evidence="4">
    <name type="scientific">Intestinibacter bartlettii</name>
    <dbReference type="NCBI Taxonomy" id="261299"/>
    <lineage>
        <taxon>Bacteria</taxon>
        <taxon>Bacillati</taxon>
        <taxon>Bacillota</taxon>
        <taxon>Clostridia</taxon>
        <taxon>Peptostreptococcales</taxon>
        <taxon>Peptostreptococcaceae</taxon>
        <taxon>Intestinibacter</taxon>
    </lineage>
</organism>
<feature type="binding site" evidence="2">
    <location>
        <position position="160"/>
    </location>
    <ligand>
        <name>Mn(2+)</name>
        <dbReference type="ChEBI" id="CHEBI:29035"/>
        <label>2</label>
    </ligand>
</feature>
<dbReference type="EC" id="3.5.1.14" evidence="4"/>
<keyword evidence="1 4" id="KW-0378">Hydrolase</keyword>
<dbReference type="PANTHER" id="PTHR11014">
    <property type="entry name" value="PEPTIDASE M20 FAMILY MEMBER"/>
    <property type="match status" value="1"/>
</dbReference>